<dbReference type="PANTHER" id="PTHR43649">
    <property type="entry name" value="ARABINOSE-BINDING PROTEIN-RELATED"/>
    <property type="match status" value="1"/>
</dbReference>
<comment type="similarity">
    <text evidence="1">Belongs to the bacterial solute-binding protein 1 family.</text>
</comment>
<evidence type="ECO:0000256" key="1">
    <source>
        <dbReference type="ARBA" id="ARBA00008520"/>
    </source>
</evidence>
<dbReference type="EMBL" id="JACGZW010000014">
    <property type="protein sequence ID" value="MBB1158548.1"/>
    <property type="molecule type" value="Genomic_DNA"/>
</dbReference>
<dbReference type="SUPFAM" id="SSF53850">
    <property type="entry name" value="Periplasmic binding protein-like II"/>
    <property type="match status" value="1"/>
</dbReference>
<organism evidence="4 5">
    <name type="scientific">Amycolatopsis dendrobii</name>
    <dbReference type="NCBI Taxonomy" id="2760662"/>
    <lineage>
        <taxon>Bacteria</taxon>
        <taxon>Bacillati</taxon>
        <taxon>Actinomycetota</taxon>
        <taxon>Actinomycetes</taxon>
        <taxon>Pseudonocardiales</taxon>
        <taxon>Pseudonocardiaceae</taxon>
        <taxon>Amycolatopsis</taxon>
    </lineage>
</organism>
<keyword evidence="2" id="KW-0813">Transport</keyword>
<comment type="caution">
    <text evidence="4">The sequence shown here is derived from an EMBL/GenBank/DDBJ whole genome shotgun (WGS) entry which is preliminary data.</text>
</comment>
<evidence type="ECO:0000313" key="4">
    <source>
        <dbReference type="EMBL" id="MBB1158548.1"/>
    </source>
</evidence>
<dbReference type="Proteomes" id="UP000526734">
    <property type="component" value="Unassembled WGS sequence"/>
</dbReference>
<keyword evidence="3" id="KW-0732">Signal</keyword>
<dbReference type="PROSITE" id="PS51257">
    <property type="entry name" value="PROKAR_LIPOPROTEIN"/>
    <property type="match status" value="1"/>
</dbReference>
<dbReference type="Gene3D" id="3.40.190.10">
    <property type="entry name" value="Periplasmic binding protein-like II"/>
    <property type="match status" value="2"/>
</dbReference>
<dbReference type="AlphaFoldDB" id="A0A7W3ZEZ2"/>
<dbReference type="InterPro" id="IPR006059">
    <property type="entry name" value="SBP"/>
</dbReference>
<dbReference type="Pfam" id="PF01547">
    <property type="entry name" value="SBP_bac_1"/>
    <property type="match status" value="1"/>
</dbReference>
<evidence type="ECO:0000256" key="3">
    <source>
        <dbReference type="SAM" id="SignalP"/>
    </source>
</evidence>
<evidence type="ECO:0000256" key="2">
    <source>
        <dbReference type="ARBA" id="ARBA00022448"/>
    </source>
</evidence>
<evidence type="ECO:0000313" key="5">
    <source>
        <dbReference type="Proteomes" id="UP000526734"/>
    </source>
</evidence>
<protein>
    <submittedName>
        <fullName evidence="4">Extracellular solute-binding protein</fullName>
    </submittedName>
</protein>
<dbReference type="PANTHER" id="PTHR43649:SF29">
    <property type="entry name" value="OSMOPROTECTIVE COMPOUNDS-BINDING PROTEIN GGTB"/>
    <property type="match status" value="1"/>
</dbReference>
<accession>A0A7W3ZEZ2</accession>
<keyword evidence="5" id="KW-1185">Reference proteome</keyword>
<gene>
    <name evidence="4" type="ORF">H4281_35830</name>
</gene>
<dbReference type="InterPro" id="IPR050490">
    <property type="entry name" value="Bact_solute-bd_prot1"/>
</dbReference>
<feature type="chain" id="PRO_5038853356" evidence="3">
    <location>
        <begin position="24"/>
        <end position="433"/>
    </location>
</feature>
<reference evidence="4 5" key="1">
    <citation type="submission" date="2020-08" db="EMBL/GenBank/DDBJ databases">
        <title>Amycolatopsis sp. nov. DR6-1 isolated from Dendrobium heterocarpum.</title>
        <authorList>
            <person name="Tedsree N."/>
            <person name="Kuncharoen N."/>
            <person name="Likhitwitayawuid K."/>
            <person name="Tanasupawat S."/>
        </authorList>
    </citation>
    <scope>NUCLEOTIDE SEQUENCE [LARGE SCALE GENOMIC DNA]</scope>
    <source>
        <strain evidence="4 5">DR6-1</strain>
    </source>
</reference>
<name>A0A7W3ZEZ2_9PSEU</name>
<feature type="signal peptide" evidence="3">
    <location>
        <begin position="1"/>
        <end position="23"/>
    </location>
</feature>
<proteinExistence type="inferred from homology"/>
<sequence length="433" mass="46794">MNCPLWKKLLLLAAAALAAASSACGVAASSNTLQVIGVWTEGEEAAFNLVKQRFEAKTGIEVRYQGTRAVEQVLAADVQQGAAPDIAVLSSPGLLADYARRQEIKPLDFLEQKAESFYGRQWVDLQRLGTGKLYSVAVKADLKSAIWYRPATLPGPKPATWQQLVNLATSHNTPWCLGLAAPPTSGWPGTDWIEDILLHSAGPEIYRQWAAGTLPWTSDPVRKAFQDWGAVAVRPGGIQGGAPSALLTDFRDAARPLFADPPGCRMEHQGSFAMGSYQTMHLHDETGPRPQPGTDYDFFPFPGSGASEVSADLAAMFSDTPQARQFLDFLVSPEAQQIWAGNPNATAFSAGAAVAKDVYRDPVRRKIATTITSGKPVCFDASDLMPKTMTGAFYRAILEYTADPAQLDSLLTHLEDTRTSIPKADWLNVPCGQ</sequence>